<dbReference type="SUPFAM" id="SSF54427">
    <property type="entry name" value="NTF2-like"/>
    <property type="match status" value="1"/>
</dbReference>
<dbReference type="GO" id="GO:0051087">
    <property type="term" value="F:protein-folding chaperone binding"/>
    <property type="evidence" value="ECO:0007669"/>
    <property type="project" value="InterPro"/>
</dbReference>
<comment type="subcellular location">
    <subcellularLocation>
        <location evidence="1">Mitochondrion inner membrane</location>
        <topology evidence="1">Peripheral membrane protein</topology>
    </subcellularLocation>
</comment>
<dbReference type="EMBL" id="UFAJ01000547">
    <property type="protein sequence ID" value="SSD61040.1"/>
    <property type="molecule type" value="Genomic_DNA"/>
</dbReference>
<comment type="function">
    <text evidence="13">Essential component of the PAM complex, a complex required for the translocation of transit peptide-containing proteins from the inner membrane into the mitochondrial matrix in an ATP-dependent manner.</text>
</comment>
<evidence type="ECO:0000256" key="7">
    <source>
        <dbReference type="ARBA" id="ARBA00022927"/>
    </source>
</evidence>
<dbReference type="GO" id="GO:0005524">
    <property type="term" value="F:ATP binding"/>
    <property type="evidence" value="ECO:0007669"/>
    <property type="project" value="UniProtKB-KW"/>
</dbReference>
<dbReference type="GO" id="GO:0030150">
    <property type="term" value="P:protein import into mitochondrial matrix"/>
    <property type="evidence" value="ECO:0007669"/>
    <property type="project" value="InterPro"/>
</dbReference>
<dbReference type="InterPro" id="IPR039544">
    <property type="entry name" value="Tim44-like"/>
</dbReference>
<reference evidence="16" key="1">
    <citation type="submission" date="2018-06" db="EMBL/GenBank/DDBJ databases">
        <authorList>
            <person name="Guldener U."/>
        </authorList>
    </citation>
    <scope>NUCLEOTIDE SEQUENCE [LARGE SCALE GENOMIC DNA]</scope>
    <source>
        <strain evidence="16">UTAD17</strain>
    </source>
</reference>
<dbReference type="Pfam" id="PF04280">
    <property type="entry name" value="Tim44"/>
    <property type="match status" value="1"/>
</dbReference>
<dbReference type="FunFam" id="3.10.450.240:FF:000002">
    <property type="entry name" value="Mitochondrial import inner membrane translocase subunit TIM44"/>
    <property type="match status" value="1"/>
</dbReference>
<dbReference type="Proteomes" id="UP000262825">
    <property type="component" value="Unassembled WGS sequence"/>
</dbReference>
<dbReference type="SMART" id="SM00978">
    <property type="entry name" value="Tim44"/>
    <property type="match status" value="1"/>
</dbReference>
<evidence type="ECO:0000256" key="9">
    <source>
        <dbReference type="ARBA" id="ARBA00023010"/>
    </source>
</evidence>
<evidence type="ECO:0000256" key="4">
    <source>
        <dbReference type="ARBA" id="ARBA00022741"/>
    </source>
</evidence>
<dbReference type="Gene3D" id="3.10.450.240">
    <property type="match status" value="1"/>
</dbReference>
<evidence type="ECO:0000259" key="14">
    <source>
        <dbReference type="SMART" id="SM00978"/>
    </source>
</evidence>
<protein>
    <recommendedName>
        <fullName evidence="12 13">Mitochondrial import inner membrane translocase subunit TIM44</fullName>
    </recommendedName>
</protein>
<dbReference type="GO" id="GO:0005743">
    <property type="term" value="C:mitochondrial inner membrane"/>
    <property type="evidence" value="ECO:0007669"/>
    <property type="project" value="UniProtKB-SubCell"/>
</dbReference>
<evidence type="ECO:0000256" key="8">
    <source>
        <dbReference type="ARBA" id="ARBA00022946"/>
    </source>
</evidence>
<comment type="similarity">
    <text evidence="2 13">Belongs to the Tim44 family.</text>
</comment>
<evidence type="ECO:0000256" key="3">
    <source>
        <dbReference type="ARBA" id="ARBA00022448"/>
    </source>
</evidence>
<evidence type="ECO:0000256" key="6">
    <source>
        <dbReference type="ARBA" id="ARBA00022840"/>
    </source>
</evidence>
<gene>
    <name evidence="15" type="ORF">SCODWIG_02801</name>
</gene>
<evidence type="ECO:0000256" key="11">
    <source>
        <dbReference type="ARBA" id="ARBA00023136"/>
    </source>
</evidence>
<proteinExistence type="inferred from homology"/>
<dbReference type="InterPro" id="IPR007379">
    <property type="entry name" value="Tim44-like_dom"/>
</dbReference>
<keyword evidence="9 13" id="KW-0811">Translocation</keyword>
<evidence type="ECO:0000256" key="13">
    <source>
        <dbReference type="PIRNR" id="PIRNR037871"/>
    </source>
</evidence>
<evidence type="ECO:0000256" key="10">
    <source>
        <dbReference type="ARBA" id="ARBA00023128"/>
    </source>
</evidence>
<dbReference type="PANTHER" id="PTHR10721">
    <property type="entry name" value="MITOCHONDRIAL IMPORT INNER MEMBRANE TRANSLOCASE SUBUNIT TIM44"/>
    <property type="match status" value="1"/>
</dbReference>
<dbReference type="VEuPathDB" id="FungiDB:SCODWIG_02801"/>
<keyword evidence="8" id="KW-0809">Transit peptide</keyword>
<dbReference type="InterPro" id="IPR032710">
    <property type="entry name" value="NTF2-like_dom_sf"/>
</dbReference>
<evidence type="ECO:0000256" key="1">
    <source>
        <dbReference type="ARBA" id="ARBA00004637"/>
    </source>
</evidence>
<dbReference type="InterPro" id="IPR017303">
    <property type="entry name" value="Tim44"/>
</dbReference>
<evidence type="ECO:0000313" key="15">
    <source>
        <dbReference type="EMBL" id="SSD61040.1"/>
    </source>
</evidence>
<keyword evidence="11 13" id="KW-0472">Membrane</keyword>
<dbReference type="PIRSF" id="PIRSF037871">
    <property type="entry name" value="TIM44"/>
    <property type="match status" value="1"/>
</dbReference>
<keyword evidence="16" id="KW-1185">Reference proteome</keyword>
<dbReference type="PANTHER" id="PTHR10721:SF1">
    <property type="entry name" value="MITOCHONDRIAL IMPORT INNER MEMBRANE TRANSLOCASE SUBUNIT TIM44"/>
    <property type="match status" value="1"/>
</dbReference>
<keyword evidence="7 13" id="KW-0653">Protein transport</keyword>
<dbReference type="AlphaFoldDB" id="A0A376BA90"/>
<keyword evidence="4" id="KW-0547">Nucleotide-binding</keyword>
<keyword evidence="10 13" id="KW-0496">Mitochondrion</keyword>
<accession>A0A376BA90</accession>
<name>A0A376BA90_9ASCO</name>
<keyword evidence="5 13" id="KW-0999">Mitochondrion inner membrane</keyword>
<feature type="domain" description="Tim44-like" evidence="14">
    <location>
        <begin position="274"/>
        <end position="427"/>
    </location>
</feature>
<evidence type="ECO:0000256" key="5">
    <source>
        <dbReference type="ARBA" id="ARBA00022792"/>
    </source>
</evidence>
<evidence type="ECO:0000313" key="16">
    <source>
        <dbReference type="Proteomes" id="UP000262825"/>
    </source>
</evidence>
<sequence>MLRTTNTINRVTIKQSSTTKILRTNPSILSFIPLQQKQQHTYLHTSQSLYANGGKSPLDVFRETFKQEWNQSKELQDNIKQLQDASGRLADNETLKKAREATQRSSTILSKTLKKTGEKLDSVATKAWDSEVGKGTRKIVNATAETIDENVIEPVKNTKVYKEVSSTLSDGSSTAYGGFLTKEEREFKRQEALRNRKMATKSNEDAGTALVATDIESKQDFTKKLQDFQTKTTVGRGLHHFKIKFWDESENPLIVLLRTIKNKVSGFFFAETEASKVMGQFHLMDPTFNLEDFNKYLREFVVPEVLEAYIKGDEKVLKTWFSEAPFNVYSAQKKFYTQQGLFSDGRILDIRGVEIVSAKMLPADIPVLVVGCRAQEIHLYRNVKTGEIAAGTESNIMLSSYAMVLTRDPEHVDDKLTEGWKIMEFVRGGSRSFT</sequence>
<keyword evidence="3 13" id="KW-0813">Transport</keyword>
<evidence type="ECO:0000256" key="2">
    <source>
        <dbReference type="ARBA" id="ARBA00009597"/>
    </source>
</evidence>
<keyword evidence="6" id="KW-0067">ATP-binding</keyword>
<organism evidence="15 16">
    <name type="scientific">Saccharomycodes ludwigii</name>
    <dbReference type="NCBI Taxonomy" id="36035"/>
    <lineage>
        <taxon>Eukaryota</taxon>
        <taxon>Fungi</taxon>
        <taxon>Dikarya</taxon>
        <taxon>Ascomycota</taxon>
        <taxon>Saccharomycotina</taxon>
        <taxon>Saccharomycetes</taxon>
        <taxon>Saccharomycodales</taxon>
        <taxon>Saccharomycodaceae</taxon>
        <taxon>Saccharomycodes</taxon>
    </lineage>
</organism>
<evidence type="ECO:0000256" key="12">
    <source>
        <dbReference type="ARBA" id="ARBA00074309"/>
    </source>
</evidence>